<evidence type="ECO:0008006" key="5">
    <source>
        <dbReference type="Google" id="ProtNLM"/>
    </source>
</evidence>
<reference evidence="3" key="1">
    <citation type="submission" date="2019-06" db="EMBL/GenBank/DDBJ databases">
        <authorList>
            <person name="Zheng W."/>
        </authorList>
    </citation>
    <scope>NUCLEOTIDE SEQUENCE</scope>
    <source>
        <strain evidence="3">QDHG01</strain>
    </source>
</reference>
<evidence type="ECO:0000313" key="3">
    <source>
        <dbReference type="EMBL" id="TNV75290.1"/>
    </source>
</evidence>
<dbReference type="AlphaFoldDB" id="A0A8J8SYH6"/>
<keyword evidence="1" id="KW-0143">Chaperone</keyword>
<evidence type="ECO:0000256" key="1">
    <source>
        <dbReference type="ARBA" id="ARBA00023186"/>
    </source>
</evidence>
<sequence length="132" mass="15115">MDYVHKPMPRHQHETQSLTVGPVQPALYAQLEVHPVKTIQDNARIQGERQHLQQMSVLYGSHLPMRFVIERNILAGNRRLGGYGSSMFGLNMHMDRYDELDFSDILSDPYQSPITDKEGVHAQAEKEFGIRA</sequence>
<evidence type="ECO:0000256" key="2">
    <source>
        <dbReference type="ARBA" id="ARBA00043974"/>
    </source>
</evidence>
<dbReference type="GO" id="GO:0005634">
    <property type="term" value="C:nucleus"/>
    <property type="evidence" value="ECO:0007669"/>
    <property type="project" value="TreeGrafter"/>
</dbReference>
<dbReference type="EMBL" id="RRYP01015917">
    <property type="protein sequence ID" value="TNV75290.1"/>
    <property type="molecule type" value="Genomic_DNA"/>
</dbReference>
<dbReference type="PANTHER" id="PTHR12828">
    <property type="entry name" value="PROTEASOME MATURATION PROTEIN UMP1"/>
    <property type="match status" value="1"/>
</dbReference>
<protein>
    <recommendedName>
        <fullName evidence="5">Proteasome maturation factor UMP1</fullName>
    </recommendedName>
</protein>
<comment type="similarity">
    <text evidence="2">Belongs to the POMP/UMP1 family.</text>
</comment>
<name>A0A8J8SYH6_HALGN</name>
<dbReference type="GO" id="GO:0005737">
    <property type="term" value="C:cytoplasm"/>
    <property type="evidence" value="ECO:0007669"/>
    <property type="project" value="TreeGrafter"/>
</dbReference>
<comment type="caution">
    <text evidence="3">The sequence shown here is derived from an EMBL/GenBank/DDBJ whole genome shotgun (WGS) entry which is preliminary data.</text>
</comment>
<dbReference type="PANTHER" id="PTHR12828:SF3">
    <property type="entry name" value="PROTEASOME MATURATION PROTEIN"/>
    <property type="match status" value="1"/>
</dbReference>
<dbReference type="OrthoDB" id="311039at2759"/>
<proteinExistence type="inferred from homology"/>
<accession>A0A8J8SYH6</accession>
<dbReference type="GO" id="GO:0043248">
    <property type="term" value="P:proteasome assembly"/>
    <property type="evidence" value="ECO:0007669"/>
    <property type="project" value="InterPro"/>
</dbReference>
<gene>
    <name evidence="3" type="ORF">FGO68_gene70</name>
</gene>
<keyword evidence="4" id="KW-1185">Reference proteome</keyword>
<dbReference type="Proteomes" id="UP000785679">
    <property type="component" value="Unassembled WGS sequence"/>
</dbReference>
<dbReference type="InterPro" id="IPR008012">
    <property type="entry name" value="Ump1"/>
</dbReference>
<evidence type="ECO:0000313" key="4">
    <source>
        <dbReference type="Proteomes" id="UP000785679"/>
    </source>
</evidence>
<organism evidence="3 4">
    <name type="scientific">Halteria grandinella</name>
    <dbReference type="NCBI Taxonomy" id="5974"/>
    <lineage>
        <taxon>Eukaryota</taxon>
        <taxon>Sar</taxon>
        <taxon>Alveolata</taxon>
        <taxon>Ciliophora</taxon>
        <taxon>Intramacronucleata</taxon>
        <taxon>Spirotrichea</taxon>
        <taxon>Stichotrichia</taxon>
        <taxon>Sporadotrichida</taxon>
        <taxon>Halteriidae</taxon>
        <taxon>Halteria</taxon>
    </lineage>
</organism>
<dbReference type="Pfam" id="PF05348">
    <property type="entry name" value="UMP1"/>
    <property type="match status" value="1"/>
</dbReference>